<dbReference type="Proteomes" id="UP000886520">
    <property type="component" value="Chromosome 8"/>
</dbReference>
<protein>
    <submittedName>
        <fullName evidence="1">Uncharacterized protein</fullName>
    </submittedName>
</protein>
<proteinExistence type="predicted"/>
<dbReference type="AlphaFoldDB" id="A0A9D4UXZ5"/>
<accession>A0A9D4UXZ5</accession>
<gene>
    <name evidence="1" type="ORF">GOP47_0008039</name>
</gene>
<dbReference type="EMBL" id="JABFUD020000008">
    <property type="protein sequence ID" value="KAI5075974.1"/>
    <property type="molecule type" value="Genomic_DNA"/>
</dbReference>
<name>A0A9D4UXZ5_ADICA</name>
<organism evidence="1 2">
    <name type="scientific">Adiantum capillus-veneris</name>
    <name type="common">Maidenhair fern</name>
    <dbReference type="NCBI Taxonomy" id="13818"/>
    <lineage>
        <taxon>Eukaryota</taxon>
        <taxon>Viridiplantae</taxon>
        <taxon>Streptophyta</taxon>
        <taxon>Embryophyta</taxon>
        <taxon>Tracheophyta</taxon>
        <taxon>Polypodiopsida</taxon>
        <taxon>Polypodiidae</taxon>
        <taxon>Polypodiales</taxon>
        <taxon>Pteridineae</taxon>
        <taxon>Pteridaceae</taxon>
        <taxon>Vittarioideae</taxon>
        <taxon>Adiantum</taxon>
    </lineage>
</organism>
<keyword evidence="2" id="KW-1185">Reference proteome</keyword>
<evidence type="ECO:0000313" key="1">
    <source>
        <dbReference type="EMBL" id="KAI5075974.1"/>
    </source>
</evidence>
<reference evidence="1" key="1">
    <citation type="submission" date="2021-01" db="EMBL/GenBank/DDBJ databases">
        <title>Adiantum capillus-veneris genome.</title>
        <authorList>
            <person name="Fang Y."/>
            <person name="Liao Q."/>
        </authorList>
    </citation>
    <scope>NUCLEOTIDE SEQUENCE</scope>
    <source>
        <strain evidence="1">H3</strain>
        <tissue evidence="1">Leaf</tissue>
    </source>
</reference>
<evidence type="ECO:0000313" key="2">
    <source>
        <dbReference type="Proteomes" id="UP000886520"/>
    </source>
</evidence>
<comment type="caution">
    <text evidence="1">The sequence shown here is derived from an EMBL/GenBank/DDBJ whole genome shotgun (WGS) entry which is preliminary data.</text>
</comment>
<sequence length="83" mass="9428">MYRGASRLLELIEEHGEEELIEEQQRAGVAWRLRSGVGFDGEEGATEHIEGKGDMLERARAQATHTHPAEPEFRMMSINMISF</sequence>